<dbReference type="InterPro" id="IPR043129">
    <property type="entry name" value="ATPase_NBD"/>
</dbReference>
<evidence type="ECO:0000313" key="6">
    <source>
        <dbReference type="Proteomes" id="UP001174208"/>
    </source>
</evidence>
<feature type="domain" description="Carbohydrate kinase FGGY N-terminal" evidence="4">
    <location>
        <begin position="11"/>
        <end position="244"/>
    </location>
</feature>
<dbReference type="InterPro" id="IPR018484">
    <property type="entry name" value="FGGY_N"/>
</dbReference>
<comment type="similarity">
    <text evidence="1">Belongs to the FGGY kinase family.</text>
</comment>
<dbReference type="InterPro" id="IPR000577">
    <property type="entry name" value="Carb_kinase_FGGY"/>
</dbReference>
<dbReference type="PANTHER" id="PTHR43095">
    <property type="entry name" value="SUGAR KINASE"/>
    <property type="match status" value="1"/>
</dbReference>
<evidence type="ECO:0000256" key="1">
    <source>
        <dbReference type="ARBA" id="ARBA00009156"/>
    </source>
</evidence>
<gene>
    <name evidence="5" type="ORF">P5G50_02735</name>
</gene>
<accession>A0ABT8K7F0</accession>
<keyword evidence="2" id="KW-0808">Transferase</keyword>
<dbReference type="Gene3D" id="3.30.420.40">
    <property type="match status" value="2"/>
</dbReference>
<evidence type="ECO:0000256" key="3">
    <source>
        <dbReference type="ARBA" id="ARBA00022777"/>
    </source>
</evidence>
<dbReference type="PANTHER" id="PTHR43095:SF2">
    <property type="entry name" value="GLUCONOKINASE"/>
    <property type="match status" value="1"/>
</dbReference>
<dbReference type="InterPro" id="IPR050406">
    <property type="entry name" value="FGGY_Carb_Kinase"/>
</dbReference>
<sequence>MRDVTSASPAAIGVDVGTTNTKVVLASVAADGGVTTERVFSLPTPERGAALQEAVVAAIADVTAAAPRPIAAIGVASMAESGALTTPDGSPLGELLRWTDAHVPGHAEAAASLVAQAGAAELYAATGVPVPAKSPLVHWLRLRVFGDPRTERAHWAGAADLVVTALTGEAVTDHTLAARTMAYRLGEPAATFDADLLALIGLTPDRFPRVARPGEAAGVVRADVIDALAGVPVVVAGHDHAVGAWAAGVRSPGQAADSVGTAEALLRVGDEVPREGARLNGMSIARTVDGAHETLLAANPTAGAFVAWALEELLPPGAARDMVPQLGAETRDESRLGERSAAWRDDLQRQAEAVAASAAPLTSFVLPYLRGRQAPAPDPHATVRSIDGPPTLAGVLTGLALQLAWLDAAQTDLLGPRDPELRVLGGPGAANPAWRRVKERIMPGSLRPVVCAEPVATGAALLALRAADTIDPTTSLPLGSAAGSVHPAAAAGDPALLGAFIAAATQPEKEPA</sequence>
<keyword evidence="6" id="KW-1185">Reference proteome</keyword>
<organism evidence="5 6">
    <name type="scientific">Leifsonia williamsii</name>
    <dbReference type="NCBI Taxonomy" id="3035919"/>
    <lineage>
        <taxon>Bacteria</taxon>
        <taxon>Bacillati</taxon>
        <taxon>Actinomycetota</taxon>
        <taxon>Actinomycetes</taxon>
        <taxon>Micrococcales</taxon>
        <taxon>Microbacteriaceae</taxon>
        <taxon>Leifsonia</taxon>
    </lineage>
</organism>
<proteinExistence type="inferred from homology"/>
<comment type="caution">
    <text evidence="5">The sequence shown here is derived from an EMBL/GenBank/DDBJ whole genome shotgun (WGS) entry which is preliminary data.</text>
</comment>
<evidence type="ECO:0000256" key="2">
    <source>
        <dbReference type="ARBA" id="ARBA00022679"/>
    </source>
</evidence>
<dbReference type="Pfam" id="PF00370">
    <property type="entry name" value="FGGY_N"/>
    <property type="match status" value="1"/>
</dbReference>
<protein>
    <submittedName>
        <fullName evidence="5">FGGY family carbohydrate kinase</fullName>
    </submittedName>
</protein>
<dbReference type="EMBL" id="JAROCF010000001">
    <property type="protein sequence ID" value="MDN4613359.1"/>
    <property type="molecule type" value="Genomic_DNA"/>
</dbReference>
<dbReference type="Proteomes" id="UP001174208">
    <property type="component" value="Unassembled WGS sequence"/>
</dbReference>
<dbReference type="RefSeq" id="WP_301211496.1">
    <property type="nucleotide sequence ID" value="NZ_JAROCF010000001.1"/>
</dbReference>
<keyword evidence="3 5" id="KW-0418">Kinase</keyword>
<reference evidence="5" key="1">
    <citation type="submission" date="2023-06" db="EMBL/GenBank/DDBJ databases">
        <title>MT1 and MT2 Draft Genomes of Novel Species.</title>
        <authorList>
            <person name="Venkateswaran K."/>
        </authorList>
    </citation>
    <scope>NUCLEOTIDE SEQUENCE</scope>
    <source>
        <strain evidence="5">F6_8S_P_1B</strain>
    </source>
</reference>
<evidence type="ECO:0000259" key="4">
    <source>
        <dbReference type="Pfam" id="PF00370"/>
    </source>
</evidence>
<dbReference type="PIRSF" id="PIRSF000538">
    <property type="entry name" value="GlpK"/>
    <property type="match status" value="1"/>
</dbReference>
<name>A0ABT8K7F0_9MICO</name>
<dbReference type="SUPFAM" id="SSF53067">
    <property type="entry name" value="Actin-like ATPase domain"/>
    <property type="match status" value="2"/>
</dbReference>
<evidence type="ECO:0000313" key="5">
    <source>
        <dbReference type="EMBL" id="MDN4613359.1"/>
    </source>
</evidence>
<dbReference type="GO" id="GO:0016301">
    <property type="term" value="F:kinase activity"/>
    <property type="evidence" value="ECO:0007669"/>
    <property type="project" value="UniProtKB-KW"/>
</dbReference>